<evidence type="ECO:0000313" key="6">
    <source>
        <dbReference type="EMBL" id="ORX73862.1"/>
    </source>
</evidence>
<dbReference type="STRING" id="61395.A0A1Y1WK57"/>
<dbReference type="GeneID" id="63802661"/>
<feature type="transmembrane region" description="Helical" evidence="5">
    <location>
        <begin position="20"/>
        <end position="37"/>
    </location>
</feature>
<proteinExistence type="predicted"/>
<keyword evidence="3" id="KW-0949">S-adenosyl-L-methionine</keyword>
<gene>
    <name evidence="6" type="ORF">DL89DRAFT_263881</name>
</gene>
<keyword evidence="2 6" id="KW-0808">Transferase</keyword>
<evidence type="ECO:0000313" key="7">
    <source>
        <dbReference type="Proteomes" id="UP000193922"/>
    </source>
</evidence>
<dbReference type="AlphaFoldDB" id="A0A1Y1WK57"/>
<sequence length="430" mass="47577">MPDLLAHTPTYLTHLLALGWPPLLATLALLLLTYLLARRPPAASIPPSAVLLPSTSTYPSPAYSAAYKLPIARLLNDLLHGHTELRNAHSGQALLRLPDIANFTPTPTLLFQYLATRHSACNSIDNYVLASDAVLEAIQGPDRLPLAGCFRDSAPSQLESALDAQLARIGRDYLDLQPDDQLLDIGMHWGDVSVYLAHEHRVKTTAVLPAASQLAHAANLAGESNARHLVELVHGDHCTLPDRQFTKAMALDALDFVGARNLPAFFAAMGQHLELNARLFLQVTTTPACMGPADRPRGQLILQADEDEGEEVATLRLSEPEEHAEIWWYHAFRLRHIAPGADTQANVSIEHVLTELQRAGFEVMQLESLTTDYALTMATWCRRLCANKRQIEAEVGPDAYRAWELYLNWTQSLLARGRLHKHFVLAVKRV</sequence>
<dbReference type="PANTHER" id="PTHR43667:SF1">
    <property type="entry name" value="CYCLOPROPANE-FATTY-ACYL-PHOSPHOLIPID SYNTHASE"/>
    <property type="match status" value="1"/>
</dbReference>
<evidence type="ECO:0000256" key="4">
    <source>
        <dbReference type="ARBA" id="ARBA00023098"/>
    </source>
</evidence>
<keyword evidence="1 6" id="KW-0489">Methyltransferase</keyword>
<evidence type="ECO:0000256" key="2">
    <source>
        <dbReference type="ARBA" id="ARBA00022679"/>
    </source>
</evidence>
<dbReference type="PANTHER" id="PTHR43667">
    <property type="entry name" value="CYCLOPROPANE-FATTY-ACYL-PHOSPHOLIPID SYNTHASE"/>
    <property type="match status" value="1"/>
</dbReference>
<keyword evidence="5" id="KW-1133">Transmembrane helix</keyword>
<dbReference type="OrthoDB" id="412182at2759"/>
<reference evidence="6 7" key="1">
    <citation type="submission" date="2016-07" db="EMBL/GenBank/DDBJ databases">
        <title>Pervasive Adenine N6-methylation of Active Genes in Fungi.</title>
        <authorList>
            <consortium name="DOE Joint Genome Institute"/>
            <person name="Mondo S.J."/>
            <person name="Dannebaum R.O."/>
            <person name="Kuo R.C."/>
            <person name="Labutti K."/>
            <person name="Haridas S."/>
            <person name="Kuo A."/>
            <person name="Salamov A."/>
            <person name="Ahrendt S.R."/>
            <person name="Lipzen A."/>
            <person name="Sullivan W."/>
            <person name="Andreopoulos W.B."/>
            <person name="Clum A."/>
            <person name="Lindquist E."/>
            <person name="Daum C."/>
            <person name="Ramamoorthy G.K."/>
            <person name="Gryganskyi A."/>
            <person name="Culley D."/>
            <person name="Magnuson J.K."/>
            <person name="James T.Y."/>
            <person name="O'Malley M.A."/>
            <person name="Stajich J.E."/>
            <person name="Spatafora J.W."/>
            <person name="Visel A."/>
            <person name="Grigoriev I.V."/>
        </authorList>
    </citation>
    <scope>NUCLEOTIDE SEQUENCE [LARGE SCALE GENOMIC DNA]</scope>
    <source>
        <strain evidence="6 7">ATCC 12442</strain>
    </source>
</reference>
<evidence type="ECO:0000256" key="3">
    <source>
        <dbReference type="ARBA" id="ARBA00022691"/>
    </source>
</evidence>
<dbReference type="EMBL" id="MCFD01000001">
    <property type="protein sequence ID" value="ORX73862.1"/>
    <property type="molecule type" value="Genomic_DNA"/>
</dbReference>
<dbReference type="RefSeq" id="XP_040747073.1">
    <property type="nucleotide sequence ID" value="XM_040886013.1"/>
</dbReference>
<keyword evidence="7" id="KW-1185">Reference proteome</keyword>
<comment type="caution">
    <text evidence="6">The sequence shown here is derived from an EMBL/GenBank/DDBJ whole genome shotgun (WGS) entry which is preliminary data.</text>
</comment>
<protein>
    <submittedName>
        <fullName evidence="6">S-adenosyl-L-methionine-dependent methyltransferase</fullName>
    </submittedName>
</protein>
<dbReference type="Proteomes" id="UP000193922">
    <property type="component" value="Unassembled WGS sequence"/>
</dbReference>
<dbReference type="Gene3D" id="3.40.50.150">
    <property type="entry name" value="Vaccinia Virus protein VP39"/>
    <property type="match status" value="1"/>
</dbReference>
<dbReference type="GO" id="GO:0006629">
    <property type="term" value="P:lipid metabolic process"/>
    <property type="evidence" value="ECO:0007669"/>
    <property type="project" value="UniProtKB-KW"/>
</dbReference>
<name>A0A1Y1WK57_9FUNG</name>
<dbReference type="InterPro" id="IPR050723">
    <property type="entry name" value="CFA/CMAS"/>
</dbReference>
<evidence type="ECO:0000256" key="1">
    <source>
        <dbReference type="ARBA" id="ARBA00022603"/>
    </source>
</evidence>
<evidence type="ECO:0000256" key="5">
    <source>
        <dbReference type="SAM" id="Phobius"/>
    </source>
</evidence>
<organism evidence="6 7">
    <name type="scientific">Linderina pennispora</name>
    <dbReference type="NCBI Taxonomy" id="61395"/>
    <lineage>
        <taxon>Eukaryota</taxon>
        <taxon>Fungi</taxon>
        <taxon>Fungi incertae sedis</taxon>
        <taxon>Zoopagomycota</taxon>
        <taxon>Kickxellomycotina</taxon>
        <taxon>Kickxellomycetes</taxon>
        <taxon>Kickxellales</taxon>
        <taxon>Kickxellaceae</taxon>
        <taxon>Linderina</taxon>
    </lineage>
</organism>
<dbReference type="InterPro" id="IPR029063">
    <property type="entry name" value="SAM-dependent_MTases_sf"/>
</dbReference>
<keyword evidence="5" id="KW-0472">Membrane</keyword>
<accession>A0A1Y1WK57</accession>
<dbReference type="GO" id="GO:0032259">
    <property type="term" value="P:methylation"/>
    <property type="evidence" value="ECO:0007669"/>
    <property type="project" value="UniProtKB-KW"/>
</dbReference>
<dbReference type="GO" id="GO:0008168">
    <property type="term" value="F:methyltransferase activity"/>
    <property type="evidence" value="ECO:0007669"/>
    <property type="project" value="UniProtKB-KW"/>
</dbReference>
<keyword evidence="5" id="KW-0812">Transmembrane</keyword>
<dbReference type="Pfam" id="PF02353">
    <property type="entry name" value="CMAS"/>
    <property type="match status" value="1"/>
</dbReference>
<dbReference type="SUPFAM" id="SSF53335">
    <property type="entry name" value="S-adenosyl-L-methionine-dependent methyltransferases"/>
    <property type="match status" value="1"/>
</dbReference>
<keyword evidence="4" id="KW-0443">Lipid metabolism</keyword>